<gene>
    <name evidence="1" type="ORF">BN1708_011239</name>
</gene>
<accession>A0A0G4KYE4</accession>
<dbReference type="Proteomes" id="UP000044602">
    <property type="component" value="Unassembled WGS sequence"/>
</dbReference>
<protein>
    <submittedName>
        <fullName evidence="1">Uncharacterized protein</fullName>
    </submittedName>
</protein>
<proteinExistence type="predicted"/>
<name>A0A0G4KYE4_VERLO</name>
<keyword evidence="2" id="KW-1185">Reference proteome</keyword>
<dbReference type="EMBL" id="CVQH01005891">
    <property type="protein sequence ID" value="CRK14778.1"/>
    <property type="molecule type" value="Genomic_DNA"/>
</dbReference>
<reference evidence="2" key="1">
    <citation type="submission" date="2015-05" db="EMBL/GenBank/DDBJ databases">
        <authorList>
            <person name="Fogelqvist Johan"/>
        </authorList>
    </citation>
    <scope>NUCLEOTIDE SEQUENCE [LARGE SCALE GENOMIC DNA]</scope>
</reference>
<sequence>MSTNDTQPLGDVPPGAPRHTCYPSQSWTCDGYPIVDGKYHDLATNEIKTHTGIVRGGPPSTSVYWQNRAPVSRPDQFVAMGAMSRHKVTEYLVRVGEMLKAGKCTVTSLNATEFAVNVIVLTEASSEEFSALLRGNRLLLLKLNVELVCILLRQD</sequence>
<dbReference type="AlphaFoldDB" id="A0A0G4KYE4"/>
<evidence type="ECO:0000313" key="2">
    <source>
        <dbReference type="Proteomes" id="UP000044602"/>
    </source>
</evidence>
<evidence type="ECO:0000313" key="1">
    <source>
        <dbReference type="EMBL" id="CRK14778.1"/>
    </source>
</evidence>
<organism evidence="1 2">
    <name type="scientific">Verticillium longisporum</name>
    <name type="common">Verticillium dahliae var. longisporum</name>
    <dbReference type="NCBI Taxonomy" id="100787"/>
    <lineage>
        <taxon>Eukaryota</taxon>
        <taxon>Fungi</taxon>
        <taxon>Dikarya</taxon>
        <taxon>Ascomycota</taxon>
        <taxon>Pezizomycotina</taxon>
        <taxon>Sordariomycetes</taxon>
        <taxon>Hypocreomycetidae</taxon>
        <taxon>Glomerellales</taxon>
        <taxon>Plectosphaerellaceae</taxon>
        <taxon>Verticillium</taxon>
    </lineage>
</organism>